<dbReference type="Proteomes" id="UP001231649">
    <property type="component" value="Chromosome 16"/>
</dbReference>
<organism evidence="1 2">
    <name type="scientific">Mythimna loreyi</name>
    <dbReference type="NCBI Taxonomy" id="667449"/>
    <lineage>
        <taxon>Eukaryota</taxon>
        <taxon>Metazoa</taxon>
        <taxon>Ecdysozoa</taxon>
        <taxon>Arthropoda</taxon>
        <taxon>Hexapoda</taxon>
        <taxon>Insecta</taxon>
        <taxon>Pterygota</taxon>
        <taxon>Neoptera</taxon>
        <taxon>Endopterygota</taxon>
        <taxon>Lepidoptera</taxon>
        <taxon>Glossata</taxon>
        <taxon>Ditrysia</taxon>
        <taxon>Noctuoidea</taxon>
        <taxon>Noctuidae</taxon>
        <taxon>Noctuinae</taxon>
        <taxon>Hadenini</taxon>
        <taxon>Mythimna</taxon>
    </lineage>
</organism>
<reference evidence="1" key="1">
    <citation type="submission" date="2023-03" db="EMBL/GenBank/DDBJ databases">
        <title>Chromosome-level genomes of two armyworms, Mythimna separata and Mythimna loreyi, provide insights into the biosynthesis and reception of sex pheromones.</title>
        <authorList>
            <person name="Zhao H."/>
        </authorList>
    </citation>
    <scope>NUCLEOTIDE SEQUENCE</scope>
    <source>
        <strain evidence="1">BeijingLab</strain>
    </source>
</reference>
<gene>
    <name evidence="1" type="ORF">PYW08_004630</name>
</gene>
<evidence type="ECO:0000313" key="2">
    <source>
        <dbReference type="Proteomes" id="UP001231649"/>
    </source>
</evidence>
<name>A0ACC2QPZ7_9NEOP</name>
<evidence type="ECO:0000313" key="1">
    <source>
        <dbReference type="EMBL" id="KAJ8722228.1"/>
    </source>
</evidence>
<accession>A0ACC2QPZ7</accession>
<protein>
    <submittedName>
        <fullName evidence="1">Uncharacterized protein</fullName>
    </submittedName>
</protein>
<sequence length="273" mass="31748">MNLIYNILPTYLLLDVCMSSINIDNPRGGNYLRYSDPALSDNNYQNYDSYSSQEIVMRNAPHRSRKSHRRTTADYSDSEFNYKCKCSCTQCQKQKPKPCCEEFCATECTPQNNILVVPYPVPFIVFNQSTRDFTTLQPTTRPPSTTTTTPRTTTTTTPEPTTTTTEIITRPTFSVTRSTAPYYDPRFFNKHDPPVYKRYRVVRENNMRRNNMAINMLRSPSFGRLPKYGIVPIPENLALNLMEQIKNDKKNNDQYRKRLALDKKLLDYRRAIA</sequence>
<dbReference type="EMBL" id="CM056792">
    <property type="protein sequence ID" value="KAJ8722228.1"/>
    <property type="molecule type" value="Genomic_DNA"/>
</dbReference>
<proteinExistence type="predicted"/>
<comment type="caution">
    <text evidence="1">The sequence shown here is derived from an EMBL/GenBank/DDBJ whole genome shotgun (WGS) entry which is preliminary data.</text>
</comment>
<keyword evidence="2" id="KW-1185">Reference proteome</keyword>